<evidence type="ECO:0000259" key="8">
    <source>
        <dbReference type="Pfam" id="PF13870"/>
    </source>
</evidence>
<dbReference type="GeneID" id="108557930"/>
<keyword evidence="4" id="KW-0966">Cell projection</keyword>
<evidence type="ECO:0000256" key="7">
    <source>
        <dbReference type="SAM" id="Coils"/>
    </source>
</evidence>
<evidence type="ECO:0000256" key="2">
    <source>
        <dbReference type="ARBA" id="ARBA00022794"/>
    </source>
</evidence>
<evidence type="ECO:0000256" key="3">
    <source>
        <dbReference type="ARBA" id="ARBA00023054"/>
    </source>
</evidence>
<feature type="domain" description="CCDC113/CCDC96 coiled-coil" evidence="8">
    <location>
        <begin position="71"/>
        <end position="237"/>
    </location>
</feature>
<evidence type="ECO:0000256" key="6">
    <source>
        <dbReference type="ARBA" id="ARBA00044798"/>
    </source>
</evidence>
<dbReference type="InterPro" id="IPR025254">
    <property type="entry name" value="CCDC113/CCDC96_CC"/>
</dbReference>
<evidence type="ECO:0000313" key="10">
    <source>
        <dbReference type="RefSeq" id="XP_017770163.1"/>
    </source>
</evidence>
<sequence>MQIALDTFIEKAKRTKFKYKAEIEESTIRGEEIKDARELFEQSIVIDAVDPITQRIPAEKFVWYMQDWLKNARLITEKLRLRNNSLKIQYNKLKALLTQKIELGESIHEVDFEQLRIENKHLIEKIEQKNTHLIELKKINGKANLNLATHKNYLQKILEGLKTIKNAIDESQLQTRIHEQETEEAKKELNEAITKYNDVKDLIDHYKVPEVFDYVKVKGRLYDLKKSLKILSRRINITKIILNTNTKKMMKLTREKRPLPNWFKEQDETDDYDDLYDEDDYIYSNPKDILSKDNRVSSEFDIFKALK</sequence>
<keyword evidence="3 7" id="KW-0175">Coiled coil</keyword>
<feature type="coiled-coil region" evidence="7">
    <location>
        <begin position="168"/>
        <end position="202"/>
    </location>
</feature>
<evidence type="ECO:0000256" key="1">
    <source>
        <dbReference type="ARBA" id="ARBA00004138"/>
    </source>
</evidence>
<comment type="similarity">
    <text evidence="5">Belongs to the CFAP263 family.</text>
</comment>
<keyword evidence="2" id="KW-0970">Cilium biogenesis/degradation</keyword>
<proteinExistence type="inferred from homology"/>
<dbReference type="RefSeq" id="XP_017770163.1">
    <property type="nucleotide sequence ID" value="XM_017914674.1"/>
</dbReference>
<evidence type="ECO:0000256" key="5">
    <source>
        <dbReference type="ARBA" id="ARBA00044506"/>
    </source>
</evidence>
<name>A0ABM1M6G3_NICVS</name>
<dbReference type="Pfam" id="PF13870">
    <property type="entry name" value="CCDC113_CCDC96_CC"/>
    <property type="match status" value="1"/>
</dbReference>
<dbReference type="PANTHER" id="PTHR15654">
    <property type="entry name" value="COILED-COIL DOMAIN-CONTAINING PROTEIN 113-RELATED"/>
    <property type="match status" value="1"/>
</dbReference>
<accession>A0ABM1M6G3</accession>
<dbReference type="InterPro" id="IPR051885">
    <property type="entry name" value="CC_CF"/>
</dbReference>
<protein>
    <recommendedName>
        <fullName evidence="6">Cilia- and flagella-associated protein 263</fullName>
    </recommendedName>
</protein>
<gene>
    <name evidence="10" type="primary">LOC108557930</name>
</gene>
<comment type="subcellular location">
    <subcellularLocation>
        <location evidence="1">Cell projection</location>
        <location evidence="1">Cilium</location>
    </subcellularLocation>
</comment>
<dbReference type="PANTHER" id="PTHR15654:SF2">
    <property type="entry name" value="COILED-COIL DOMAIN-CONTAINING PROTEIN 113"/>
    <property type="match status" value="1"/>
</dbReference>
<evidence type="ECO:0000313" key="9">
    <source>
        <dbReference type="Proteomes" id="UP000695000"/>
    </source>
</evidence>
<reference evidence="10" key="1">
    <citation type="submission" date="2025-08" db="UniProtKB">
        <authorList>
            <consortium name="RefSeq"/>
        </authorList>
    </citation>
    <scope>IDENTIFICATION</scope>
    <source>
        <tissue evidence="10">Whole Larva</tissue>
    </source>
</reference>
<evidence type="ECO:0000256" key="4">
    <source>
        <dbReference type="ARBA" id="ARBA00023273"/>
    </source>
</evidence>
<dbReference type="Proteomes" id="UP000695000">
    <property type="component" value="Unplaced"/>
</dbReference>
<keyword evidence="9" id="KW-1185">Reference proteome</keyword>
<organism evidence="9 10">
    <name type="scientific">Nicrophorus vespilloides</name>
    <name type="common">Boreal carrion beetle</name>
    <dbReference type="NCBI Taxonomy" id="110193"/>
    <lineage>
        <taxon>Eukaryota</taxon>
        <taxon>Metazoa</taxon>
        <taxon>Ecdysozoa</taxon>
        <taxon>Arthropoda</taxon>
        <taxon>Hexapoda</taxon>
        <taxon>Insecta</taxon>
        <taxon>Pterygota</taxon>
        <taxon>Neoptera</taxon>
        <taxon>Endopterygota</taxon>
        <taxon>Coleoptera</taxon>
        <taxon>Polyphaga</taxon>
        <taxon>Staphyliniformia</taxon>
        <taxon>Silphidae</taxon>
        <taxon>Nicrophorinae</taxon>
        <taxon>Nicrophorus</taxon>
    </lineage>
</organism>